<keyword evidence="5 7" id="KW-1133">Transmembrane helix</keyword>
<feature type="transmembrane region" description="Helical" evidence="7">
    <location>
        <begin position="275"/>
        <end position="292"/>
    </location>
</feature>
<keyword evidence="2 7" id="KW-0812">Transmembrane</keyword>
<dbReference type="EMBL" id="QFZU02000136">
    <property type="protein sequence ID" value="RGA02266.1"/>
    <property type="molecule type" value="Genomic_DNA"/>
</dbReference>
<evidence type="ECO:0000256" key="6">
    <source>
        <dbReference type="ARBA" id="ARBA00023136"/>
    </source>
</evidence>
<sequence>MSTARPPMTAVSLLRAYVGSQPAAVAVMAGLLVFSIGLEIAEPRIAAHFIESVQLGRAESVLVGIAGVFLAVAVTRQAARIVSAYASERVSWTATNAAREDLTAHVLSLDLTFHESRPPGELIERIDGDVNQVAEFFSSLIVHIAGNVLLVLGILIALATLDWRVGLTFTAVTILSYLALSRIAGIAGLKWEDDREQSARFFGYVGEATLATEDLRSSGATGYAMARFHRHLRAWLPVKVRAEGWGSAIWVVLSIAFTAGTAIAFGYGGVFYRDGVVSLAGVYLIVAYAAMLNTPMEVLRHQVQTLQQAMAATRRIAELFAHRSSLADGTAAIPSGPLSVRFDHVSFGYGRDDSGDESGDGSKDGSGDGMVMREVSFDVPAGTTLGLVGRTGAGKTTIASLLFRLYDASRGRVLVGGVDVREASLASLRSRIGFVPQDVQIFDATLRENLTFFDERADDRRLLEILDVLELRPWLEGLPDGLSSRISPGTLSAGQAQLIALARVFLTDPGLVVLDEPSSRLDPVTEAQVERALDRMLAGRTAIVIAHRLDTIRRTDQVIVLDTGAIAERGATAGLLADPGSRLARLYQVGKVLT</sequence>
<evidence type="ECO:0000256" key="1">
    <source>
        <dbReference type="ARBA" id="ARBA00004651"/>
    </source>
</evidence>
<evidence type="ECO:0000256" key="3">
    <source>
        <dbReference type="ARBA" id="ARBA00022741"/>
    </source>
</evidence>
<dbReference type="Gene3D" id="3.40.50.300">
    <property type="entry name" value="P-loop containing nucleotide triphosphate hydrolases"/>
    <property type="match status" value="1"/>
</dbReference>
<evidence type="ECO:0000256" key="4">
    <source>
        <dbReference type="ARBA" id="ARBA00022840"/>
    </source>
</evidence>
<name>A0ABX9LF33_9ACTN</name>
<feature type="transmembrane region" description="Helical" evidence="7">
    <location>
        <begin position="248"/>
        <end position="269"/>
    </location>
</feature>
<dbReference type="InterPro" id="IPR003439">
    <property type="entry name" value="ABC_transporter-like_ATP-bd"/>
</dbReference>
<dbReference type="SUPFAM" id="SSF90123">
    <property type="entry name" value="ABC transporter transmembrane region"/>
    <property type="match status" value="1"/>
</dbReference>
<dbReference type="InterPro" id="IPR017871">
    <property type="entry name" value="ABC_transporter-like_CS"/>
</dbReference>
<evidence type="ECO:0000256" key="5">
    <source>
        <dbReference type="ARBA" id="ARBA00022989"/>
    </source>
</evidence>
<evidence type="ECO:0000256" key="2">
    <source>
        <dbReference type="ARBA" id="ARBA00022692"/>
    </source>
</evidence>
<dbReference type="SUPFAM" id="SSF52540">
    <property type="entry name" value="P-loop containing nucleoside triphosphate hydrolases"/>
    <property type="match status" value="1"/>
</dbReference>
<dbReference type="InterPro" id="IPR003593">
    <property type="entry name" value="AAA+_ATPase"/>
</dbReference>
<evidence type="ECO:0000259" key="9">
    <source>
        <dbReference type="PROSITE" id="PS50929"/>
    </source>
</evidence>
<evidence type="ECO:0000256" key="7">
    <source>
        <dbReference type="SAM" id="Phobius"/>
    </source>
</evidence>
<dbReference type="Gene3D" id="1.20.1560.10">
    <property type="entry name" value="ABC transporter type 1, transmembrane domain"/>
    <property type="match status" value="1"/>
</dbReference>
<dbReference type="InterPro" id="IPR027417">
    <property type="entry name" value="P-loop_NTPase"/>
</dbReference>
<feature type="domain" description="ABC transporter" evidence="8">
    <location>
        <begin position="340"/>
        <end position="588"/>
    </location>
</feature>
<evidence type="ECO:0000313" key="11">
    <source>
        <dbReference type="Proteomes" id="UP000262538"/>
    </source>
</evidence>
<evidence type="ECO:0000313" key="10">
    <source>
        <dbReference type="EMBL" id="RGA02266.1"/>
    </source>
</evidence>
<comment type="subcellular location">
    <subcellularLocation>
        <location evidence="1">Cell membrane</location>
        <topology evidence="1">Multi-pass membrane protein</topology>
    </subcellularLocation>
</comment>
<keyword evidence="11" id="KW-1185">Reference proteome</keyword>
<dbReference type="PANTHER" id="PTHR43394">
    <property type="entry name" value="ATP-DEPENDENT PERMEASE MDL1, MITOCHONDRIAL"/>
    <property type="match status" value="1"/>
</dbReference>
<organism evidence="10 11">
    <name type="scientific">Microbispora triticiradicis</name>
    <dbReference type="NCBI Taxonomy" id="2200763"/>
    <lineage>
        <taxon>Bacteria</taxon>
        <taxon>Bacillati</taxon>
        <taxon>Actinomycetota</taxon>
        <taxon>Actinomycetes</taxon>
        <taxon>Streptosporangiales</taxon>
        <taxon>Streptosporangiaceae</taxon>
        <taxon>Microbispora</taxon>
    </lineage>
</organism>
<dbReference type="InterPro" id="IPR036640">
    <property type="entry name" value="ABC1_TM_sf"/>
</dbReference>
<feature type="domain" description="ABC transmembrane type-1" evidence="9">
    <location>
        <begin position="26"/>
        <end position="308"/>
    </location>
</feature>
<dbReference type="Pfam" id="PF00664">
    <property type="entry name" value="ABC_membrane"/>
    <property type="match status" value="1"/>
</dbReference>
<keyword evidence="3" id="KW-0547">Nucleotide-binding</keyword>
<dbReference type="RefSeq" id="WP_117408630.1">
    <property type="nucleotide sequence ID" value="NZ_QFZU02000136.1"/>
</dbReference>
<evidence type="ECO:0000259" key="8">
    <source>
        <dbReference type="PROSITE" id="PS50893"/>
    </source>
</evidence>
<feature type="transmembrane region" description="Helical" evidence="7">
    <location>
        <begin position="140"/>
        <end position="161"/>
    </location>
</feature>
<dbReference type="PANTHER" id="PTHR43394:SF1">
    <property type="entry name" value="ATP-BINDING CASSETTE SUB-FAMILY B MEMBER 10, MITOCHONDRIAL"/>
    <property type="match status" value="1"/>
</dbReference>
<dbReference type="CDD" id="cd07346">
    <property type="entry name" value="ABC_6TM_exporters"/>
    <property type="match status" value="1"/>
</dbReference>
<dbReference type="InterPro" id="IPR011527">
    <property type="entry name" value="ABC1_TM_dom"/>
</dbReference>
<protein>
    <submittedName>
        <fullName evidence="10">ABC transporter ATP-binding protein</fullName>
    </submittedName>
</protein>
<dbReference type="GO" id="GO:0005524">
    <property type="term" value="F:ATP binding"/>
    <property type="evidence" value="ECO:0007669"/>
    <property type="project" value="UniProtKB-KW"/>
</dbReference>
<accession>A0ABX9LF33</accession>
<comment type="caution">
    <text evidence="10">The sequence shown here is derived from an EMBL/GenBank/DDBJ whole genome shotgun (WGS) entry which is preliminary data.</text>
</comment>
<dbReference type="Pfam" id="PF00005">
    <property type="entry name" value="ABC_tran"/>
    <property type="match status" value="1"/>
</dbReference>
<reference evidence="10 11" key="1">
    <citation type="submission" date="2018-08" db="EMBL/GenBank/DDBJ databases">
        <title>Microbispora. triticiradicis sp. nov., a novel actinomycete isolated from the root of wheat (Triticum aestivum L.)).</title>
        <authorList>
            <person name="Han C."/>
        </authorList>
    </citation>
    <scope>NUCLEOTIDE SEQUENCE [LARGE SCALE GENOMIC DNA]</scope>
    <source>
        <strain evidence="10 11">NEAU-HRDPA2-9</strain>
    </source>
</reference>
<dbReference type="PROSITE" id="PS50929">
    <property type="entry name" value="ABC_TM1F"/>
    <property type="match status" value="1"/>
</dbReference>
<dbReference type="SMART" id="SM00382">
    <property type="entry name" value="AAA"/>
    <property type="match status" value="1"/>
</dbReference>
<feature type="transmembrane region" description="Helical" evidence="7">
    <location>
        <begin position="61"/>
        <end position="79"/>
    </location>
</feature>
<dbReference type="InterPro" id="IPR039421">
    <property type="entry name" value="Type_1_exporter"/>
</dbReference>
<keyword evidence="4 10" id="KW-0067">ATP-binding</keyword>
<dbReference type="PROSITE" id="PS00211">
    <property type="entry name" value="ABC_TRANSPORTER_1"/>
    <property type="match status" value="1"/>
</dbReference>
<keyword evidence="6 7" id="KW-0472">Membrane</keyword>
<dbReference type="PROSITE" id="PS50893">
    <property type="entry name" value="ABC_TRANSPORTER_2"/>
    <property type="match status" value="1"/>
</dbReference>
<proteinExistence type="predicted"/>
<dbReference type="Proteomes" id="UP000262538">
    <property type="component" value="Unassembled WGS sequence"/>
</dbReference>
<gene>
    <name evidence="10" type="ORF">DI270_025205</name>
</gene>
<feature type="transmembrane region" description="Helical" evidence="7">
    <location>
        <begin position="167"/>
        <end position="189"/>
    </location>
</feature>
<feature type="transmembrane region" description="Helical" evidence="7">
    <location>
        <begin position="21"/>
        <end position="41"/>
    </location>
</feature>